<keyword evidence="1" id="KW-1133">Transmembrane helix</keyword>
<evidence type="ECO:0000256" key="1">
    <source>
        <dbReference type="SAM" id="Phobius"/>
    </source>
</evidence>
<dbReference type="STRING" id="1276221.SDIMI_v3c06990"/>
<organism evidence="2 3">
    <name type="scientific">Spiroplasma diminutum CUAS-1</name>
    <dbReference type="NCBI Taxonomy" id="1276221"/>
    <lineage>
        <taxon>Bacteria</taxon>
        <taxon>Bacillati</taxon>
        <taxon>Mycoplasmatota</taxon>
        <taxon>Mollicutes</taxon>
        <taxon>Entomoplasmatales</taxon>
        <taxon>Spiroplasmataceae</taxon>
        <taxon>Spiroplasma</taxon>
    </lineage>
</organism>
<dbReference type="AlphaFoldDB" id="S5MF39"/>
<dbReference type="KEGG" id="sdi:SDIMI_v3c06990"/>
<protein>
    <recommendedName>
        <fullName evidence="4">Transmembrane protein</fullName>
    </recommendedName>
</protein>
<dbReference type="RefSeq" id="WP_020836634.1">
    <property type="nucleotide sequence ID" value="NC_021833.1"/>
</dbReference>
<dbReference type="OrthoDB" id="388593at2"/>
<keyword evidence="3" id="KW-1185">Reference proteome</keyword>
<dbReference type="HOGENOM" id="CLU_076069_0_0_14"/>
<dbReference type="PATRIC" id="fig|1276221.3.peg.701"/>
<dbReference type="InParanoid" id="S5MF39"/>
<accession>S5MF39</accession>
<feature type="transmembrane region" description="Helical" evidence="1">
    <location>
        <begin position="92"/>
        <end position="112"/>
    </location>
</feature>
<feature type="transmembrane region" description="Helical" evidence="1">
    <location>
        <begin position="12"/>
        <end position="37"/>
    </location>
</feature>
<reference evidence="2 3" key="1">
    <citation type="journal article" date="2013" name="Genome Biol. Evol.">
        <title>Comparison of metabolic capacities and inference of gene content evolution in mosquito-associated Spiroplasma diminutum and S. taiwanense.</title>
        <authorList>
            <person name="Lo W.S."/>
            <person name="Ku C."/>
            <person name="Chen L.L."/>
            <person name="Chang T.H."/>
            <person name="Kuo C.H."/>
        </authorList>
    </citation>
    <scope>NUCLEOTIDE SEQUENCE [LARGE SCALE GENOMIC DNA]</scope>
    <source>
        <strain evidence="2">CUAS-1</strain>
    </source>
</reference>
<feature type="transmembrane region" description="Helical" evidence="1">
    <location>
        <begin position="252"/>
        <end position="273"/>
    </location>
</feature>
<sequence>MRGNRETSGLRLMLMIANIFGLVAGIFGGIAYIYYGFIVFRNDPSQINPEIFNYMPMLMSIAGFFIITNIFFCSFIINFLKKADDITLLNNRYIIALFSISIGGFFTPFVLAQMKNIPIQSTVSPKFTISKGYGGNSLVSGVIALGSYFWFSTVVFKSSNTVFTAGLADQIFVGIVSLIIFWGALNCMLFATPNAKAAWDKKAGAYKFMNFIAIINLIFATFVLIMQLLSSILTIFSIIADLFDRRRGFLGTILNTTFATYRIAVQLFIIYTLNKIIKGLWSKGDQIHYQDYSKLAEKQREYEMNNA</sequence>
<feature type="transmembrane region" description="Helical" evidence="1">
    <location>
        <begin position="58"/>
        <end position="80"/>
    </location>
</feature>
<feature type="transmembrane region" description="Helical" evidence="1">
    <location>
        <begin position="171"/>
        <end position="191"/>
    </location>
</feature>
<evidence type="ECO:0000313" key="3">
    <source>
        <dbReference type="Proteomes" id="UP000014983"/>
    </source>
</evidence>
<gene>
    <name evidence="2" type="ORF">SDIMI_v3c06990</name>
</gene>
<keyword evidence="1" id="KW-0472">Membrane</keyword>
<keyword evidence="1" id="KW-0812">Transmembrane</keyword>
<dbReference type="EMBL" id="CP005076">
    <property type="protein sequence ID" value="AGR42403.1"/>
    <property type="molecule type" value="Genomic_DNA"/>
</dbReference>
<feature type="transmembrane region" description="Helical" evidence="1">
    <location>
        <begin position="133"/>
        <end position="151"/>
    </location>
</feature>
<dbReference type="Proteomes" id="UP000014983">
    <property type="component" value="Chromosome"/>
</dbReference>
<name>S5MF39_9MOLU</name>
<proteinExistence type="predicted"/>
<evidence type="ECO:0008006" key="4">
    <source>
        <dbReference type="Google" id="ProtNLM"/>
    </source>
</evidence>
<feature type="transmembrane region" description="Helical" evidence="1">
    <location>
        <begin position="211"/>
        <end position="240"/>
    </location>
</feature>
<evidence type="ECO:0000313" key="2">
    <source>
        <dbReference type="EMBL" id="AGR42403.1"/>
    </source>
</evidence>